<dbReference type="Proteomes" id="UP000748531">
    <property type="component" value="Unassembled WGS sequence"/>
</dbReference>
<feature type="region of interest" description="Disordered" evidence="2">
    <location>
        <begin position="364"/>
        <end position="415"/>
    </location>
</feature>
<keyword evidence="4" id="KW-1185">Reference proteome</keyword>
<feature type="coiled-coil region" evidence="1">
    <location>
        <begin position="147"/>
        <end position="181"/>
    </location>
</feature>
<name>A0A8J4WHX4_9TREM</name>
<evidence type="ECO:0000313" key="4">
    <source>
        <dbReference type="Proteomes" id="UP000748531"/>
    </source>
</evidence>
<dbReference type="Gene3D" id="1.20.58.60">
    <property type="match status" value="1"/>
</dbReference>
<dbReference type="InterPro" id="IPR002017">
    <property type="entry name" value="Spectrin_repeat"/>
</dbReference>
<evidence type="ECO:0000313" key="3">
    <source>
        <dbReference type="EMBL" id="KAF5402968.1"/>
    </source>
</evidence>
<evidence type="ECO:0000256" key="1">
    <source>
        <dbReference type="SAM" id="Coils"/>
    </source>
</evidence>
<sequence>MDKHRALEVAGQASAVGRKVPAPSGINTDNPVEVIEGISKEVVEWRETMKRVLTMGERYREELLEVGENIEELDQLFDEVEERWSYLDSLLTEAARQVRVATNSQQFHQEIAKLLKLSNDPIEQEPESEVIQSVQTNQISRVPPDQLESSENWAQQLNCQLEKLENQLSRAEEVADESMTFTNPDDLEDRLLNVKNLLKDLVDEHLRLTRLTVNHTDKTDGQFDDLRRHASVVKQRLDSIGTKLKDRVGQLLEVNEQMDFFMNQLEGIEKWLTDMRDYLDSVSQAVLSSVAVIQAQLQESCEALKDMDTLEPTLHKVTEVGNQLVVHFEQDYKTILTNRLDALRQHWDQVRELTKCNRDQLKERLTEKDDQDSQSNQLTNLDSTTQSISRRSRSSSLPDVSMIQPTSETQPTVENEACLIVSTPAPSTVRVDIAELEIWMTDSKTKLAQYALLTSEIADRRYILAALDTRLAVDLMDQPFSDTQSLLTRAHFADLESALAAERERLRAALYHLEDFNSESLFLSLFLSLL</sequence>
<dbReference type="EMBL" id="LUCH01001498">
    <property type="protein sequence ID" value="KAF5402968.1"/>
    <property type="molecule type" value="Genomic_DNA"/>
</dbReference>
<protein>
    <submittedName>
        <fullName evidence="3">Uncharacterized protein</fullName>
    </submittedName>
</protein>
<evidence type="ECO:0000256" key="2">
    <source>
        <dbReference type="SAM" id="MobiDB-lite"/>
    </source>
</evidence>
<dbReference type="SMART" id="SM00150">
    <property type="entry name" value="SPEC"/>
    <property type="match status" value="1"/>
</dbReference>
<keyword evidence="1" id="KW-0175">Coiled coil</keyword>
<dbReference type="AlphaFoldDB" id="A0A8J4WHX4"/>
<organism evidence="3 4">
    <name type="scientific">Paragonimus heterotremus</name>
    <dbReference type="NCBI Taxonomy" id="100268"/>
    <lineage>
        <taxon>Eukaryota</taxon>
        <taxon>Metazoa</taxon>
        <taxon>Spiralia</taxon>
        <taxon>Lophotrochozoa</taxon>
        <taxon>Platyhelminthes</taxon>
        <taxon>Trematoda</taxon>
        <taxon>Digenea</taxon>
        <taxon>Plagiorchiida</taxon>
        <taxon>Troglotremata</taxon>
        <taxon>Troglotrematidae</taxon>
        <taxon>Paragonimus</taxon>
    </lineage>
</organism>
<reference evidence="3" key="1">
    <citation type="submission" date="2019-05" db="EMBL/GenBank/DDBJ databases">
        <title>Annotation for the trematode Paragonimus heterotremus.</title>
        <authorList>
            <person name="Choi Y.-J."/>
        </authorList>
    </citation>
    <scope>NUCLEOTIDE SEQUENCE</scope>
    <source>
        <strain evidence="3">LC</strain>
    </source>
</reference>
<feature type="compositionally biased region" description="Polar residues" evidence="2">
    <location>
        <begin position="373"/>
        <end position="386"/>
    </location>
</feature>
<gene>
    <name evidence="3" type="ORF">PHET_03606</name>
</gene>
<dbReference type="InterPro" id="IPR018159">
    <property type="entry name" value="Spectrin/alpha-actinin"/>
</dbReference>
<feature type="compositionally biased region" description="Polar residues" evidence="2">
    <location>
        <begin position="403"/>
        <end position="413"/>
    </location>
</feature>
<proteinExistence type="predicted"/>
<dbReference type="Pfam" id="PF00435">
    <property type="entry name" value="Spectrin"/>
    <property type="match status" value="1"/>
</dbReference>
<accession>A0A8J4WHX4</accession>
<dbReference type="OrthoDB" id="6286310at2759"/>
<comment type="caution">
    <text evidence="3">The sequence shown here is derived from an EMBL/GenBank/DDBJ whole genome shotgun (WGS) entry which is preliminary data.</text>
</comment>
<dbReference type="SUPFAM" id="SSF46966">
    <property type="entry name" value="Spectrin repeat"/>
    <property type="match status" value="1"/>
</dbReference>
<dbReference type="CDD" id="cd00176">
    <property type="entry name" value="SPEC"/>
    <property type="match status" value="1"/>
</dbReference>